<feature type="domain" description="TonB-dependent receptor-like beta-barrel" evidence="16">
    <location>
        <begin position="239"/>
        <end position="685"/>
    </location>
</feature>
<dbReference type="Gene3D" id="2.40.170.20">
    <property type="entry name" value="TonB-dependent receptor, beta-barrel domain"/>
    <property type="match status" value="1"/>
</dbReference>
<dbReference type="AlphaFoldDB" id="A0A7K1GR90"/>
<evidence type="ECO:0000256" key="10">
    <source>
        <dbReference type="ARBA" id="ARBA00023077"/>
    </source>
</evidence>
<protein>
    <submittedName>
        <fullName evidence="18">TonB-dependent siderophore receptor</fullName>
    </submittedName>
</protein>
<keyword evidence="6 14" id="KW-0812">Transmembrane</keyword>
<dbReference type="InterPro" id="IPR012910">
    <property type="entry name" value="Plug_dom"/>
</dbReference>
<keyword evidence="10 15" id="KW-0798">TonB box</keyword>
<reference evidence="18 19" key="1">
    <citation type="journal article" date="2006" name="Int. J. Syst. Evol. Microbiol.">
        <title>Myroides pelagicus sp. nov., isolated from seawater in Thailand.</title>
        <authorList>
            <person name="Yoon J."/>
            <person name="Maneerat S."/>
            <person name="Kawai F."/>
            <person name="Yokota A."/>
        </authorList>
    </citation>
    <scope>NUCLEOTIDE SEQUENCE [LARGE SCALE GENOMIC DNA]</scope>
    <source>
        <strain evidence="18 19">SM1T</strain>
    </source>
</reference>
<feature type="domain" description="TonB-dependent receptor plug" evidence="17">
    <location>
        <begin position="63"/>
        <end position="161"/>
    </location>
</feature>
<dbReference type="SUPFAM" id="SSF56935">
    <property type="entry name" value="Porins"/>
    <property type="match status" value="1"/>
</dbReference>
<evidence type="ECO:0000256" key="13">
    <source>
        <dbReference type="ARBA" id="ARBA00023237"/>
    </source>
</evidence>
<evidence type="ECO:0000256" key="5">
    <source>
        <dbReference type="ARBA" id="ARBA00022496"/>
    </source>
</evidence>
<evidence type="ECO:0000256" key="4">
    <source>
        <dbReference type="ARBA" id="ARBA00022452"/>
    </source>
</evidence>
<keyword evidence="7" id="KW-0732">Signal</keyword>
<dbReference type="InterPro" id="IPR010105">
    <property type="entry name" value="TonB_sidphr_rcpt"/>
</dbReference>
<evidence type="ECO:0000256" key="11">
    <source>
        <dbReference type="ARBA" id="ARBA00023136"/>
    </source>
</evidence>
<comment type="caution">
    <text evidence="18">The sequence shown here is derived from an EMBL/GenBank/DDBJ whole genome shotgun (WGS) entry which is preliminary data.</text>
</comment>
<dbReference type="GO" id="GO:0009279">
    <property type="term" value="C:cell outer membrane"/>
    <property type="evidence" value="ECO:0007669"/>
    <property type="project" value="UniProtKB-SubCell"/>
</dbReference>
<dbReference type="PANTHER" id="PTHR32552">
    <property type="entry name" value="FERRICHROME IRON RECEPTOR-RELATED"/>
    <property type="match status" value="1"/>
</dbReference>
<keyword evidence="5" id="KW-0410">Iron transport</keyword>
<comment type="similarity">
    <text evidence="2 14 15">Belongs to the TonB-dependent receptor family.</text>
</comment>
<keyword evidence="12 18" id="KW-0675">Receptor</keyword>
<dbReference type="InterPro" id="IPR039426">
    <property type="entry name" value="TonB-dep_rcpt-like"/>
</dbReference>
<dbReference type="RefSeq" id="WP_155036757.1">
    <property type="nucleotide sequence ID" value="NZ_JBHTIG010000016.1"/>
</dbReference>
<dbReference type="Pfam" id="PF00593">
    <property type="entry name" value="TonB_dep_Rec_b-barrel"/>
    <property type="match status" value="1"/>
</dbReference>
<dbReference type="PANTHER" id="PTHR32552:SF68">
    <property type="entry name" value="FERRICHROME OUTER MEMBRANE TRANSPORTER_PHAGE RECEPTOR"/>
    <property type="match status" value="1"/>
</dbReference>
<keyword evidence="11 14" id="KW-0472">Membrane</keyword>
<comment type="subcellular location">
    <subcellularLocation>
        <location evidence="1 14">Cell outer membrane</location>
        <topology evidence="1 14">Multi-pass membrane protein</topology>
    </subcellularLocation>
</comment>
<keyword evidence="9" id="KW-0406">Ion transport</keyword>
<keyword evidence="4 14" id="KW-1134">Transmembrane beta strand</keyword>
<dbReference type="InterPro" id="IPR000531">
    <property type="entry name" value="Beta-barrel_TonB"/>
</dbReference>
<evidence type="ECO:0000256" key="3">
    <source>
        <dbReference type="ARBA" id="ARBA00022448"/>
    </source>
</evidence>
<evidence type="ECO:0000256" key="9">
    <source>
        <dbReference type="ARBA" id="ARBA00023065"/>
    </source>
</evidence>
<proteinExistence type="inferred from homology"/>
<evidence type="ECO:0000256" key="14">
    <source>
        <dbReference type="PROSITE-ProRule" id="PRU01360"/>
    </source>
</evidence>
<keyword evidence="8" id="KW-0408">Iron</keyword>
<dbReference type="PROSITE" id="PS52016">
    <property type="entry name" value="TONB_DEPENDENT_REC_3"/>
    <property type="match status" value="1"/>
</dbReference>
<sequence length="721" mass="81156">MKKHLISLSLLAIFSQYEVLAQGGNDTLSSANQHLDQVVITIENSPFAKRNTSESLRLAQSIENLPQNVQVLSSELIQARQISTITDGVIRNVSGAVRLEEWGDVYARINMRGARASAFRDGMNLSSAYGPLAEDMSFVDRIEFVKGPAGFMMSNGEPSGIYNVVTKKPTGQSRQRVELSYGSYDYLRATADVEGRLSPGTDKVLYRLNLMGSSKNGFRDFQFNKRIAFAPSLAFKLSDKTTLTTQYIYQRMKVSDFGAEYLFSKDGFASLDRKRTFGDPGFEPSVINDHSLTANLKTELAHNWYLTAQLGYFKYDKQGQYMWVKSIEDNGDFVRRSHLWDAANTATIAQVFVNGEFDTKGVKHRVIAGLDMGHKRYLVDWSEQFDYDNPGTFNIYKEEYQKPVNGYPTFDRSLPLKQRIALTNYGLADAGQSYTGIYLQDEMAFFQEKLLVTLAGRYTTVKENSNRENREDSQFTPRFGLSYKLGYHTNLYGLYDQSFVPQSGMKRDGSTVEPLTGHNIEFGVKNTLFNKRLQSTVSLYSITKNNHLSADPLNAPGENYVLQLGQTKTQGVEVDIQGKLAKGLNLNVNYAYTDSEVTKATKTAEKGSKVSGFAKHVANAWLDYTIEEGTLRDLSFMTGITFMGDRQTWAFGGGGGDPLPDYTRVDAGISWKKDDIKVGLMVNNLLDRYLFNGAYYNSRGGFYYWRPEEPINLKLSLSYNF</sequence>
<evidence type="ECO:0000313" key="18">
    <source>
        <dbReference type="EMBL" id="MTH30783.1"/>
    </source>
</evidence>
<keyword evidence="19" id="KW-1185">Reference proteome</keyword>
<dbReference type="GO" id="GO:0038023">
    <property type="term" value="F:signaling receptor activity"/>
    <property type="evidence" value="ECO:0007669"/>
    <property type="project" value="InterPro"/>
</dbReference>
<dbReference type="GO" id="GO:0015891">
    <property type="term" value="P:siderophore transport"/>
    <property type="evidence" value="ECO:0007669"/>
    <property type="project" value="InterPro"/>
</dbReference>
<evidence type="ECO:0000256" key="6">
    <source>
        <dbReference type="ARBA" id="ARBA00022692"/>
    </source>
</evidence>
<accession>A0A7K1GR90</accession>
<evidence type="ECO:0000259" key="16">
    <source>
        <dbReference type="Pfam" id="PF00593"/>
    </source>
</evidence>
<dbReference type="EMBL" id="WMJY01000040">
    <property type="protein sequence ID" value="MTH30783.1"/>
    <property type="molecule type" value="Genomic_DNA"/>
</dbReference>
<evidence type="ECO:0000259" key="17">
    <source>
        <dbReference type="Pfam" id="PF07715"/>
    </source>
</evidence>
<organism evidence="18 19">
    <name type="scientific">Myroides pelagicus</name>
    <dbReference type="NCBI Taxonomy" id="270914"/>
    <lineage>
        <taxon>Bacteria</taxon>
        <taxon>Pseudomonadati</taxon>
        <taxon>Bacteroidota</taxon>
        <taxon>Flavobacteriia</taxon>
        <taxon>Flavobacteriales</taxon>
        <taxon>Flavobacteriaceae</taxon>
        <taxon>Myroides</taxon>
    </lineage>
</organism>
<evidence type="ECO:0000256" key="12">
    <source>
        <dbReference type="ARBA" id="ARBA00023170"/>
    </source>
</evidence>
<evidence type="ECO:0000256" key="2">
    <source>
        <dbReference type="ARBA" id="ARBA00009810"/>
    </source>
</evidence>
<dbReference type="InterPro" id="IPR037066">
    <property type="entry name" value="Plug_dom_sf"/>
</dbReference>
<keyword evidence="3 14" id="KW-0813">Transport</keyword>
<dbReference type="CDD" id="cd01347">
    <property type="entry name" value="ligand_gated_channel"/>
    <property type="match status" value="1"/>
</dbReference>
<dbReference type="Pfam" id="PF07715">
    <property type="entry name" value="Plug"/>
    <property type="match status" value="1"/>
</dbReference>
<evidence type="ECO:0000256" key="7">
    <source>
        <dbReference type="ARBA" id="ARBA00022729"/>
    </source>
</evidence>
<evidence type="ECO:0000256" key="8">
    <source>
        <dbReference type="ARBA" id="ARBA00023004"/>
    </source>
</evidence>
<gene>
    <name evidence="18" type="ORF">GJV77_12895</name>
</gene>
<evidence type="ECO:0000256" key="15">
    <source>
        <dbReference type="RuleBase" id="RU003357"/>
    </source>
</evidence>
<dbReference type="Proteomes" id="UP000488936">
    <property type="component" value="Unassembled WGS sequence"/>
</dbReference>
<dbReference type="Gene3D" id="2.170.130.10">
    <property type="entry name" value="TonB-dependent receptor, plug domain"/>
    <property type="match status" value="1"/>
</dbReference>
<evidence type="ECO:0000256" key="1">
    <source>
        <dbReference type="ARBA" id="ARBA00004571"/>
    </source>
</evidence>
<dbReference type="OrthoDB" id="9775095at2"/>
<evidence type="ECO:0000313" key="19">
    <source>
        <dbReference type="Proteomes" id="UP000488936"/>
    </source>
</evidence>
<dbReference type="GO" id="GO:0015344">
    <property type="term" value="F:siderophore uptake transmembrane transporter activity"/>
    <property type="evidence" value="ECO:0007669"/>
    <property type="project" value="TreeGrafter"/>
</dbReference>
<dbReference type="InterPro" id="IPR036942">
    <property type="entry name" value="Beta-barrel_TonB_sf"/>
</dbReference>
<keyword evidence="13 14" id="KW-0998">Cell outer membrane</keyword>
<dbReference type="NCBIfam" id="TIGR01783">
    <property type="entry name" value="TonB-siderophor"/>
    <property type="match status" value="1"/>
</dbReference>
<name>A0A7K1GR90_9FLAO</name>